<evidence type="ECO:0008006" key="5">
    <source>
        <dbReference type="Google" id="ProtNLM"/>
    </source>
</evidence>
<evidence type="ECO:0000256" key="2">
    <source>
        <dbReference type="SAM" id="MobiDB-lite"/>
    </source>
</evidence>
<dbReference type="PANTHER" id="PTHR42928">
    <property type="entry name" value="TRICARBOXYLATE-BINDING PROTEIN"/>
    <property type="match status" value="1"/>
</dbReference>
<gene>
    <name evidence="3" type="ORF">CKO45_11975</name>
</gene>
<dbReference type="Pfam" id="PF03401">
    <property type="entry name" value="TctC"/>
    <property type="match status" value="1"/>
</dbReference>
<reference evidence="3 4" key="1">
    <citation type="journal article" date="2020" name="Microorganisms">
        <title>Osmotic Adaptation and Compatible Solute Biosynthesis of Phototrophic Bacteria as Revealed from Genome Analyses.</title>
        <authorList>
            <person name="Imhoff J.F."/>
            <person name="Rahn T."/>
            <person name="Kunzel S."/>
            <person name="Keller A."/>
            <person name="Neulinger S.C."/>
        </authorList>
    </citation>
    <scope>NUCLEOTIDE SEQUENCE [LARGE SCALE GENOMIC DNA]</scope>
    <source>
        <strain evidence="3 4">DSM 15382</strain>
    </source>
</reference>
<name>A0ABS1CXB8_9PROT</name>
<feature type="region of interest" description="Disordered" evidence="2">
    <location>
        <begin position="1"/>
        <end position="20"/>
    </location>
</feature>
<organism evidence="3 4">
    <name type="scientific">Paracraurococcus ruber</name>
    <dbReference type="NCBI Taxonomy" id="77675"/>
    <lineage>
        <taxon>Bacteria</taxon>
        <taxon>Pseudomonadati</taxon>
        <taxon>Pseudomonadota</taxon>
        <taxon>Alphaproteobacteria</taxon>
        <taxon>Acetobacterales</taxon>
        <taxon>Roseomonadaceae</taxon>
        <taxon>Paracraurococcus</taxon>
    </lineage>
</organism>
<dbReference type="EMBL" id="NRSG01000075">
    <property type="protein sequence ID" value="MBK1658951.1"/>
    <property type="molecule type" value="Genomic_DNA"/>
</dbReference>
<sequence length="364" mass="38400">MPEARQLRPAAQDQHGQDPEIRTAAAAESRVAFPQNLREDHAMTPTRRALLAAPALLALPGAACAWAPEKPVRILIPYTPGAINDALGRLIGERFQDALGQPGLVENRPGASGSLAIAATAQAAPDGHQIVVANTANLCMNPFLFANTGYDPKRDITPVAVVARVMNVLVVKADGPIRSVPDLIAAAKAQPGRLTFGSSGAGSSPHLAAELFKAKTGTDITHVPYRGSAPAQVDLVAGRLTMSIDNLPNALGHVQEGRLRALAVTGSARDPALPEVPTFAELGFPEVEVHVWFGFVGPANLPAPIRDRLAEAIIRIAEAPETAERITRAGATVWTRNPAQMTTLVAQELDKWGGVIRGANLRIE</sequence>
<dbReference type="InterPro" id="IPR005064">
    <property type="entry name" value="BUG"/>
</dbReference>
<comment type="similarity">
    <text evidence="1">Belongs to the UPF0065 (bug) family.</text>
</comment>
<accession>A0ABS1CXB8</accession>
<dbReference type="Proteomes" id="UP000697995">
    <property type="component" value="Unassembled WGS sequence"/>
</dbReference>
<dbReference type="InterPro" id="IPR042100">
    <property type="entry name" value="Bug_dom1"/>
</dbReference>
<evidence type="ECO:0000313" key="3">
    <source>
        <dbReference type="EMBL" id="MBK1658951.1"/>
    </source>
</evidence>
<dbReference type="Gene3D" id="3.40.190.10">
    <property type="entry name" value="Periplasmic binding protein-like II"/>
    <property type="match status" value="1"/>
</dbReference>
<dbReference type="CDD" id="cd13578">
    <property type="entry name" value="PBP2_Bug27"/>
    <property type="match status" value="1"/>
</dbReference>
<evidence type="ECO:0000313" key="4">
    <source>
        <dbReference type="Proteomes" id="UP000697995"/>
    </source>
</evidence>
<protein>
    <recommendedName>
        <fullName evidence="5">Tripartite tricarboxylate transporter substrate binding protein</fullName>
    </recommendedName>
</protein>
<dbReference type="PIRSF" id="PIRSF017082">
    <property type="entry name" value="YflP"/>
    <property type="match status" value="1"/>
</dbReference>
<dbReference type="Gene3D" id="3.40.190.150">
    <property type="entry name" value="Bordetella uptake gene, domain 1"/>
    <property type="match status" value="1"/>
</dbReference>
<dbReference type="PANTHER" id="PTHR42928:SF5">
    <property type="entry name" value="BLR1237 PROTEIN"/>
    <property type="match status" value="1"/>
</dbReference>
<dbReference type="SUPFAM" id="SSF53850">
    <property type="entry name" value="Periplasmic binding protein-like II"/>
    <property type="match status" value="1"/>
</dbReference>
<evidence type="ECO:0000256" key="1">
    <source>
        <dbReference type="ARBA" id="ARBA00006987"/>
    </source>
</evidence>
<comment type="caution">
    <text evidence="3">The sequence shown here is derived from an EMBL/GenBank/DDBJ whole genome shotgun (WGS) entry which is preliminary data.</text>
</comment>
<proteinExistence type="inferred from homology"/>
<keyword evidence="4" id="KW-1185">Reference proteome</keyword>